<comment type="subcellular location">
    <subcellularLocation>
        <location evidence="1 7">Cell membrane</location>
        <topology evidence="1 7">Multi-pass membrane protein</topology>
    </subcellularLocation>
</comment>
<feature type="transmembrane region" description="Helical" evidence="7">
    <location>
        <begin position="228"/>
        <end position="251"/>
    </location>
</feature>
<evidence type="ECO:0000256" key="1">
    <source>
        <dbReference type="ARBA" id="ARBA00004651"/>
    </source>
</evidence>
<reference evidence="9 10" key="1">
    <citation type="submission" date="2021-10" db="EMBL/GenBank/DDBJ databases">
        <title>Anaerobic single-cell dispensing facilitates the cultivation of human gut bacteria.</title>
        <authorList>
            <person name="Afrizal A."/>
        </authorList>
    </citation>
    <scope>NUCLEOTIDE SEQUENCE [LARGE SCALE GENOMIC DNA]</scope>
    <source>
        <strain evidence="9 10">CLA-AA-H224</strain>
    </source>
</reference>
<dbReference type="PROSITE" id="PS50928">
    <property type="entry name" value="ABC_TM1"/>
    <property type="match status" value="1"/>
</dbReference>
<evidence type="ECO:0000256" key="2">
    <source>
        <dbReference type="ARBA" id="ARBA00022448"/>
    </source>
</evidence>
<keyword evidence="10" id="KW-1185">Reference proteome</keyword>
<dbReference type="InterPro" id="IPR035906">
    <property type="entry name" value="MetI-like_sf"/>
</dbReference>
<evidence type="ECO:0000256" key="5">
    <source>
        <dbReference type="ARBA" id="ARBA00022989"/>
    </source>
</evidence>
<comment type="caution">
    <text evidence="9">The sequence shown here is derived from an EMBL/GenBank/DDBJ whole genome shotgun (WGS) entry which is preliminary data.</text>
</comment>
<keyword evidence="6 7" id="KW-0472">Membrane</keyword>
<dbReference type="CDD" id="cd06261">
    <property type="entry name" value="TM_PBP2"/>
    <property type="match status" value="1"/>
</dbReference>
<feature type="transmembrane region" description="Helical" evidence="7">
    <location>
        <begin position="158"/>
        <end position="179"/>
    </location>
</feature>
<feature type="transmembrane region" description="Helical" evidence="7">
    <location>
        <begin position="125"/>
        <end position="146"/>
    </location>
</feature>
<evidence type="ECO:0000256" key="3">
    <source>
        <dbReference type="ARBA" id="ARBA00022475"/>
    </source>
</evidence>
<dbReference type="Gene3D" id="1.10.3720.10">
    <property type="entry name" value="MetI-like"/>
    <property type="match status" value="1"/>
</dbReference>
<dbReference type="RefSeq" id="WP_308731445.1">
    <property type="nucleotide sequence ID" value="NZ_JAJEQN010000010.1"/>
</dbReference>
<evidence type="ECO:0000313" key="9">
    <source>
        <dbReference type="EMBL" id="MCC2221086.1"/>
    </source>
</evidence>
<dbReference type="PANTHER" id="PTHR43744">
    <property type="entry name" value="ABC TRANSPORTER PERMEASE PROTEIN MG189-RELATED-RELATED"/>
    <property type="match status" value="1"/>
</dbReference>
<feature type="transmembrane region" description="Helical" evidence="7">
    <location>
        <begin position="94"/>
        <end position="116"/>
    </location>
</feature>
<dbReference type="InterPro" id="IPR000515">
    <property type="entry name" value="MetI-like"/>
</dbReference>
<evidence type="ECO:0000256" key="7">
    <source>
        <dbReference type="RuleBase" id="RU363032"/>
    </source>
</evidence>
<dbReference type="AlphaFoldDB" id="A0AAE3E3A4"/>
<evidence type="ECO:0000256" key="4">
    <source>
        <dbReference type="ARBA" id="ARBA00022692"/>
    </source>
</evidence>
<feature type="transmembrane region" description="Helical" evidence="7">
    <location>
        <begin position="200"/>
        <end position="222"/>
    </location>
</feature>
<feature type="transmembrane region" description="Helical" evidence="7">
    <location>
        <begin position="258"/>
        <end position="278"/>
    </location>
</feature>
<keyword evidence="2 7" id="KW-0813">Transport</keyword>
<name>A0AAE3E3A4_9FIRM</name>
<gene>
    <name evidence="9" type="ORF">LKD48_05415</name>
</gene>
<organism evidence="9 10">
    <name type="scientific">Anthropogastromicrobium aceti</name>
    <dbReference type="NCBI Taxonomy" id="2981768"/>
    <lineage>
        <taxon>Bacteria</taxon>
        <taxon>Bacillati</taxon>
        <taxon>Bacillota</taxon>
        <taxon>Clostridia</taxon>
        <taxon>Lachnospirales</taxon>
        <taxon>Lachnospiraceae</taxon>
        <taxon>Anthropogastromicrobium</taxon>
    </lineage>
</organism>
<proteinExistence type="inferred from homology"/>
<feature type="transmembrane region" description="Helical" evidence="7">
    <location>
        <begin position="27"/>
        <end position="53"/>
    </location>
</feature>
<comment type="similarity">
    <text evidence="7">Belongs to the binding-protein-dependent transport system permease family.</text>
</comment>
<dbReference type="GO" id="GO:0005886">
    <property type="term" value="C:plasma membrane"/>
    <property type="evidence" value="ECO:0007669"/>
    <property type="project" value="UniProtKB-SubCell"/>
</dbReference>
<dbReference type="Proteomes" id="UP001198200">
    <property type="component" value="Unassembled WGS sequence"/>
</dbReference>
<keyword evidence="5 7" id="KW-1133">Transmembrane helix</keyword>
<dbReference type="PANTHER" id="PTHR43744:SF12">
    <property type="entry name" value="ABC TRANSPORTER PERMEASE PROTEIN MG189-RELATED"/>
    <property type="match status" value="1"/>
</dbReference>
<evidence type="ECO:0000259" key="8">
    <source>
        <dbReference type="PROSITE" id="PS50928"/>
    </source>
</evidence>
<sequence length="294" mass="33452">MVEKMKNQELITNKKPLDLQIKNGIKYFPVFVVLCVFAFLLLAPLVWMCLGSFKSDAEVMQYPPKFFPQANHLLENWKTVMTRIDFLTLTKNTVIYAVGCTIPSMFINALAGYAFARFNFKGKNLLFLLFLATMMIPFQVIMVPLYLEVYYLKWLNTYWGLIIPKVASAYWIFLCRAAFQELPKELEDAARIDGLGEFGIFWKIMLPLVKPTMITMLLLGINNCWNDLLWPLIVANASTMRTLSNGLAIFIGDRTSEYSLAFTAAAVSMLPMLVLYIFGQKYFVAGQVSSGIKG</sequence>
<accession>A0AAE3E3A4</accession>
<dbReference type="Pfam" id="PF00528">
    <property type="entry name" value="BPD_transp_1"/>
    <property type="match status" value="1"/>
</dbReference>
<dbReference type="SUPFAM" id="SSF161098">
    <property type="entry name" value="MetI-like"/>
    <property type="match status" value="1"/>
</dbReference>
<dbReference type="GO" id="GO:0055085">
    <property type="term" value="P:transmembrane transport"/>
    <property type="evidence" value="ECO:0007669"/>
    <property type="project" value="InterPro"/>
</dbReference>
<keyword evidence="4 7" id="KW-0812">Transmembrane</keyword>
<evidence type="ECO:0000256" key="6">
    <source>
        <dbReference type="ARBA" id="ARBA00023136"/>
    </source>
</evidence>
<evidence type="ECO:0000313" key="10">
    <source>
        <dbReference type="Proteomes" id="UP001198200"/>
    </source>
</evidence>
<keyword evidence="3" id="KW-1003">Cell membrane</keyword>
<feature type="domain" description="ABC transmembrane type-1" evidence="8">
    <location>
        <begin position="90"/>
        <end position="279"/>
    </location>
</feature>
<protein>
    <submittedName>
        <fullName evidence="9">Carbohydrate ABC transporter permease</fullName>
    </submittedName>
</protein>
<dbReference type="EMBL" id="JAJEQN010000010">
    <property type="protein sequence ID" value="MCC2221086.1"/>
    <property type="molecule type" value="Genomic_DNA"/>
</dbReference>